<accession>A0AAD3DTL4</accession>
<dbReference type="CDD" id="cd04164">
    <property type="entry name" value="trmE"/>
    <property type="match status" value="1"/>
</dbReference>
<dbReference type="NCBIfam" id="TIGR00231">
    <property type="entry name" value="small_GTP"/>
    <property type="match status" value="1"/>
</dbReference>
<proteinExistence type="predicted"/>
<dbReference type="Gene3D" id="1.20.120.430">
    <property type="entry name" value="tRNA modification GTPase MnmE domain 2"/>
    <property type="match status" value="1"/>
</dbReference>
<feature type="compositionally biased region" description="Acidic residues" evidence="1">
    <location>
        <begin position="258"/>
        <end position="268"/>
    </location>
</feature>
<dbReference type="Pfam" id="PF12631">
    <property type="entry name" value="MnmE_helical"/>
    <property type="match status" value="1"/>
</dbReference>
<feature type="domain" description="TrmE-type G" evidence="2">
    <location>
        <begin position="87"/>
        <end position="307"/>
    </location>
</feature>
<dbReference type="GO" id="GO:0005525">
    <property type="term" value="F:GTP binding"/>
    <property type="evidence" value="ECO:0007669"/>
    <property type="project" value="InterPro"/>
</dbReference>
<evidence type="ECO:0000313" key="4">
    <source>
        <dbReference type="Proteomes" id="UP001054857"/>
    </source>
</evidence>
<feature type="compositionally biased region" description="Low complexity" evidence="1">
    <location>
        <begin position="226"/>
        <end position="243"/>
    </location>
</feature>
<protein>
    <recommendedName>
        <fullName evidence="2">TrmE-type G domain-containing protein</fullName>
    </recommendedName>
</protein>
<dbReference type="PANTHER" id="PTHR42714:SF2">
    <property type="entry name" value="TRNA MODIFICATION GTPASE GTPBP3, MITOCHONDRIAL"/>
    <property type="match status" value="1"/>
</dbReference>
<dbReference type="InterPro" id="IPR027417">
    <property type="entry name" value="P-loop_NTPase"/>
</dbReference>
<dbReference type="Proteomes" id="UP001054857">
    <property type="component" value="Unassembled WGS sequence"/>
</dbReference>
<dbReference type="InterPro" id="IPR025867">
    <property type="entry name" value="MnmE_helical"/>
</dbReference>
<dbReference type="EMBL" id="BMAR01000020">
    <property type="protein sequence ID" value="GFR47845.1"/>
    <property type="molecule type" value="Genomic_DNA"/>
</dbReference>
<dbReference type="InterPro" id="IPR006073">
    <property type="entry name" value="GTP-bd"/>
</dbReference>
<dbReference type="PROSITE" id="PS51709">
    <property type="entry name" value="G_TRME"/>
    <property type="match status" value="1"/>
</dbReference>
<name>A0AAD3DTL4_9CHLO</name>
<dbReference type="GO" id="GO:0030488">
    <property type="term" value="P:tRNA methylation"/>
    <property type="evidence" value="ECO:0007669"/>
    <property type="project" value="TreeGrafter"/>
</dbReference>
<feature type="non-terminal residue" evidence="3">
    <location>
        <position position="386"/>
    </location>
</feature>
<keyword evidence="4" id="KW-1185">Reference proteome</keyword>
<dbReference type="GO" id="GO:0002098">
    <property type="term" value="P:tRNA wobble uridine modification"/>
    <property type="evidence" value="ECO:0007669"/>
    <property type="project" value="TreeGrafter"/>
</dbReference>
<sequence>VSQLLSARSAAAADSALAGLQGGVGAAVGGLRAALLDLLVELEARLDFDEDLPPLDLPWVKRKIGEVQARVDAALRTQRAGSLLRRGLQVAIVGQPNVGKSSLLNAWTDSDRAIVTPTAGTTRDVVEAALVVGGVPVTLLDTAGIRHSEDEAEMIGVERSRAAAAAADVVVMVVDGAAGWTAEDGEIHAALWGGEGGGGGGCKVRGPALLVANKDDLRGAGSQHCSGTGSSSSSSSGSSTLRSSSRDVRSSSSNGSVAEEEGVEEAEAEGLVLPPGVRSTFAGVVRTSAAQRRGLQDLDAALLRLAGAPQLAAGGVAWAVNERQAEALLRCREALSRLSESVAADLPLDFWTIDLRSAVLALGEVSGQEVGEEVLEAVFSRFCIGK</sequence>
<reference evidence="3 4" key="1">
    <citation type="journal article" date="2021" name="Sci. Rep.">
        <title>Genome sequencing of the multicellular alga Astrephomene provides insights into convergent evolution of germ-soma differentiation.</title>
        <authorList>
            <person name="Yamashita S."/>
            <person name="Yamamoto K."/>
            <person name="Matsuzaki R."/>
            <person name="Suzuki S."/>
            <person name="Yamaguchi H."/>
            <person name="Hirooka S."/>
            <person name="Minakuchi Y."/>
            <person name="Miyagishima S."/>
            <person name="Kawachi M."/>
            <person name="Toyoda A."/>
            <person name="Nozaki H."/>
        </authorList>
    </citation>
    <scope>NUCLEOTIDE SEQUENCE [LARGE SCALE GENOMIC DNA]</scope>
    <source>
        <strain evidence="3 4">NIES-4017</strain>
    </source>
</reference>
<dbReference type="InterPro" id="IPR027368">
    <property type="entry name" value="MnmE_dom2"/>
</dbReference>
<dbReference type="InterPro" id="IPR005225">
    <property type="entry name" value="Small_GTP-bd"/>
</dbReference>
<dbReference type="PANTHER" id="PTHR42714">
    <property type="entry name" value="TRNA MODIFICATION GTPASE GTPBP3"/>
    <property type="match status" value="1"/>
</dbReference>
<dbReference type="InterPro" id="IPR031168">
    <property type="entry name" value="G_TrmE"/>
</dbReference>
<organism evidence="3 4">
    <name type="scientific">Astrephomene gubernaculifera</name>
    <dbReference type="NCBI Taxonomy" id="47775"/>
    <lineage>
        <taxon>Eukaryota</taxon>
        <taxon>Viridiplantae</taxon>
        <taxon>Chlorophyta</taxon>
        <taxon>core chlorophytes</taxon>
        <taxon>Chlorophyceae</taxon>
        <taxon>CS clade</taxon>
        <taxon>Chlamydomonadales</taxon>
        <taxon>Astrephomenaceae</taxon>
        <taxon>Astrephomene</taxon>
    </lineage>
</organism>
<evidence type="ECO:0000313" key="3">
    <source>
        <dbReference type="EMBL" id="GFR47845.1"/>
    </source>
</evidence>
<evidence type="ECO:0000256" key="1">
    <source>
        <dbReference type="SAM" id="MobiDB-lite"/>
    </source>
</evidence>
<dbReference type="SUPFAM" id="SSF116878">
    <property type="entry name" value="TrmE connector domain"/>
    <property type="match status" value="1"/>
</dbReference>
<dbReference type="SUPFAM" id="SSF52540">
    <property type="entry name" value="P-loop containing nucleoside triphosphate hydrolases"/>
    <property type="match status" value="1"/>
</dbReference>
<gene>
    <name evidence="3" type="ORF">Agub_g9625</name>
</gene>
<evidence type="ECO:0000259" key="2">
    <source>
        <dbReference type="PROSITE" id="PS51709"/>
    </source>
</evidence>
<dbReference type="Pfam" id="PF01926">
    <property type="entry name" value="MMR_HSR1"/>
    <property type="match status" value="1"/>
</dbReference>
<comment type="caution">
    <text evidence="3">The sequence shown here is derived from an EMBL/GenBank/DDBJ whole genome shotgun (WGS) entry which is preliminary data.</text>
</comment>
<feature type="region of interest" description="Disordered" evidence="1">
    <location>
        <begin position="220"/>
        <end position="270"/>
    </location>
</feature>
<dbReference type="Gene3D" id="3.40.50.300">
    <property type="entry name" value="P-loop containing nucleotide triphosphate hydrolases"/>
    <property type="match status" value="1"/>
</dbReference>
<dbReference type="AlphaFoldDB" id="A0AAD3DTL4"/>
<dbReference type="GO" id="GO:0005829">
    <property type="term" value="C:cytosol"/>
    <property type="evidence" value="ECO:0007669"/>
    <property type="project" value="TreeGrafter"/>
</dbReference>